<gene>
    <name evidence="2" type="ORF">EDM56_02870</name>
</gene>
<keyword evidence="3" id="KW-1185">Reference proteome</keyword>
<dbReference type="AlphaFoldDB" id="A0A3M8DUX2"/>
<dbReference type="Proteomes" id="UP000271031">
    <property type="component" value="Unassembled WGS sequence"/>
</dbReference>
<comment type="caution">
    <text evidence="2">The sequence shown here is derived from an EMBL/GenBank/DDBJ whole genome shotgun (WGS) entry which is preliminary data.</text>
</comment>
<dbReference type="Pfam" id="PF13039">
    <property type="entry name" value="DUF3900"/>
    <property type="match status" value="1"/>
</dbReference>
<accession>A0A3M8DUX2</accession>
<dbReference type="InterPro" id="IPR025012">
    <property type="entry name" value="DUF3898"/>
</dbReference>
<feature type="domain" description="DUF3898" evidence="1">
    <location>
        <begin position="259"/>
        <end position="348"/>
    </location>
</feature>
<proteinExistence type="predicted"/>
<evidence type="ECO:0000313" key="3">
    <source>
        <dbReference type="Proteomes" id="UP000271031"/>
    </source>
</evidence>
<protein>
    <submittedName>
        <fullName evidence="2">DUF3900 domain-containing protein</fullName>
    </submittedName>
</protein>
<reference evidence="2 3" key="1">
    <citation type="submission" date="2018-10" db="EMBL/GenBank/DDBJ databases">
        <title>Phylogenomics of Brevibacillus.</title>
        <authorList>
            <person name="Dunlap C."/>
        </authorList>
    </citation>
    <scope>NUCLEOTIDE SEQUENCE [LARGE SCALE GENOMIC DNA]</scope>
    <source>
        <strain evidence="2 3">JCM 15716</strain>
    </source>
</reference>
<dbReference type="EMBL" id="RHHQ01000004">
    <property type="protein sequence ID" value="RNB91714.1"/>
    <property type="molecule type" value="Genomic_DNA"/>
</dbReference>
<evidence type="ECO:0000313" key="2">
    <source>
        <dbReference type="EMBL" id="RNB91714.1"/>
    </source>
</evidence>
<organism evidence="2 3">
    <name type="scientific">Brevibacillus fluminis</name>
    <dbReference type="NCBI Taxonomy" id="511487"/>
    <lineage>
        <taxon>Bacteria</taxon>
        <taxon>Bacillati</taxon>
        <taxon>Bacillota</taxon>
        <taxon>Bacilli</taxon>
        <taxon>Bacillales</taxon>
        <taxon>Paenibacillaceae</taxon>
        <taxon>Brevibacillus</taxon>
    </lineage>
</organism>
<name>A0A3M8DUX2_9BACL</name>
<dbReference type="Pfam" id="PF13037">
    <property type="entry name" value="DUF3898"/>
    <property type="match status" value="1"/>
</dbReference>
<dbReference type="InterPro" id="IPR025006">
    <property type="entry name" value="DUF3900"/>
</dbReference>
<dbReference type="RefSeq" id="WP_122916377.1">
    <property type="nucleotide sequence ID" value="NZ_RHHQ01000004.1"/>
</dbReference>
<dbReference type="OrthoDB" id="2974172at2"/>
<sequence length="360" mass="41839">MNFEIEWLHFTVLEASEDDASVKQIRMQKLLTGDEYRSSELRSFLDGEFTRIAKRKVETNPKSESSPTKIGQFVIVEGHALDSNPNFAQFMQLLNATTSDAVNQHCREMLQSYLRTPQVRGGVLIVVKTRLERFDDHFLFLLKCDFEQKTAVITDEKSLINNVQMAINAKNMKSIMFPLLLEEGMVDSYHVKIHQFSHARYFEEFLKYIDYPQTVMEIVSQEVISLARQHIEMNHPEETDERRQEEEAIELMAASPKRELAERWDHETVLEAAQIITDAQPEVELKFKLDHIQVRSLLADYGVRVHIGKVNGSYVVVLEGETLTFEKGMSPVEFLKPKEMEDILQQLKRPRQQHDDTPPW</sequence>
<evidence type="ECO:0000259" key="1">
    <source>
        <dbReference type="Pfam" id="PF13037"/>
    </source>
</evidence>